<evidence type="ECO:0000313" key="5">
    <source>
        <dbReference type="Proteomes" id="UP001150941"/>
    </source>
</evidence>
<dbReference type="CDD" id="cd12148">
    <property type="entry name" value="fungal_TF_MHR"/>
    <property type="match status" value="1"/>
</dbReference>
<feature type="transmembrane region" description="Helical" evidence="3">
    <location>
        <begin position="237"/>
        <end position="257"/>
    </location>
</feature>
<dbReference type="GO" id="GO:0003700">
    <property type="term" value="F:DNA-binding transcription factor activity"/>
    <property type="evidence" value="ECO:0007669"/>
    <property type="project" value="InterPro"/>
</dbReference>
<keyword evidence="3" id="KW-0472">Membrane</keyword>
<keyword evidence="3" id="KW-1133">Transmembrane helix</keyword>
<sequence>MNCVDAHVECLRTRQTRVHRPRVSRLDALAERLARLEKTGHGAPNIASPVSLAANHEAIRSLPSPPKAHQYNQVSTSKRKYPTTNSSVSSSVSPSALPEPKRKASIGTVAGFRTERQSPNATHQATEAREYLDHELQCNPALSQDRRGALEAARKFVGQLSNPRFTRGAEVEEEFDTDEDLPRPTFTPELLYMMLPGADGVTNSQNLWIWPDHISSKTLERMGLAIIEGTENEHTLLYYRVIVWTKVITFLLGLIIVTPSEPLREHFKYLQRQYRAAAFRDLNSISVSAPPSLILLQALLSGVSPANPPLSWLSAYPCKKRLMQYLGNQSRCWMFVSYAAKVIVALGYHNITNTVPQDDVEDEIHACLYTCFYFDNTLSLLLLRPMSMPKLKVNPVDLVHMSGELPFKPIISGIVELACLKDTLLPILLGTTPMSAKEKANVLSDLMTQTKEVHSRLQVQRKHQELQFASAWGHLEGSWLSMDFNYYSTMTTIIRARSSVLKSRPVCEDCLYAARKASTTLRTLQQLFSTQVSDTGYPYFLTWTILLFPLTPFFVLFCNVVATSDHKDFEMMRNTTNDLRQFAEIHPPFRKLYGLFSKFMDLCAPLMENTQRPPSASLLPAQNGPNNAHLAPPYPDIYDRSVHQPNLLPSPIASKADSGAVEGWDDSLMWELFDNQPTIGWAESGLWDAMIQMGP</sequence>
<reference evidence="4" key="1">
    <citation type="submission" date="2022-11" db="EMBL/GenBank/DDBJ databases">
        <authorList>
            <person name="Petersen C."/>
        </authorList>
    </citation>
    <scope>NUCLEOTIDE SEQUENCE</scope>
    <source>
        <strain evidence="4">IBT 19713</strain>
    </source>
</reference>
<dbReference type="EMBL" id="JAPQKS010000007">
    <property type="protein sequence ID" value="KAJ5219959.1"/>
    <property type="molecule type" value="Genomic_DNA"/>
</dbReference>
<keyword evidence="1" id="KW-0539">Nucleus</keyword>
<dbReference type="InterPro" id="IPR050987">
    <property type="entry name" value="AtrR-like"/>
</dbReference>
<dbReference type="PANTHER" id="PTHR46910">
    <property type="entry name" value="TRANSCRIPTION FACTOR PDR1"/>
    <property type="match status" value="1"/>
</dbReference>
<gene>
    <name evidence="4" type="ORF">N7468_009163</name>
</gene>
<feature type="transmembrane region" description="Helical" evidence="3">
    <location>
        <begin position="540"/>
        <end position="562"/>
    </location>
</feature>
<dbReference type="PANTHER" id="PTHR46910:SF1">
    <property type="entry name" value="MISCELLANEOUS ZN(II)2CYS6 TRANSCRIPTION FACTOR (EUROFUNG)-RELATED"/>
    <property type="match status" value="1"/>
</dbReference>
<accession>A0A9W9NH91</accession>
<evidence type="ECO:0000313" key="4">
    <source>
        <dbReference type="EMBL" id="KAJ5219959.1"/>
    </source>
</evidence>
<keyword evidence="3" id="KW-0812">Transmembrane</keyword>
<evidence type="ECO:0000256" key="2">
    <source>
        <dbReference type="SAM" id="MobiDB-lite"/>
    </source>
</evidence>
<evidence type="ECO:0000256" key="3">
    <source>
        <dbReference type="SAM" id="Phobius"/>
    </source>
</evidence>
<dbReference type="GeneID" id="83205762"/>
<name>A0A9W9NH91_9EURO</name>
<reference evidence="4" key="2">
    <citation type="journal article" date="2023" name="IMA Fungus">
        <title>Comparative genomic study of the Penicillium genus elucidates a diverse pangenome and 15 lateral gene transfer events.</title>
        <authorList>
            <person name="Petersen C."/>
            <person name="Sorensen T."/>
            <person name="Nielsen M.R."/>
            <person name="Sondergaard T.E."/>
            <person name="Sorensen J.L."/>
            <person name="Fitzpatrick D.A."/>
            <person name="Frisvad J.C."/>
            <person name="Nielsen K.L."/>
        </authorList>
    </citation>
    <scope>NUCLEOTIDE SEQUENCE</scope>
    <source>
        <strain evidence="4">IBT 19713</strain>
    </source>
</reference>
<feature type="region of interest" description="Disordered" evidence="2">
    <location>
        <begin position="61"/>
        <end position="103"/>
    </location>
</feature>
<protein>
    <submittedName>
        <fullName evidence="4">Transcriptional regulator family: Fungal Specific TF</fullName>
    </submittedName>
</protein>
<feature type="compositionally biased region" description="Low complexity" evidence="2">
    <location>
        <begin position="86"/>
        <end position="95"/>
    </location>
</feature>
<dbReference type="RefSeq" id="XP_058326789.1">
    <property type="nucleotide sequence ID" value="XM_058478459.1"/>
</dbReference>
<proteinExistence type="predicted"/>
<dbReference type="Proteomes" id="UP001150941">
    <property type="component" value="Unassembled WGS sequence"/>
</dbReference>
<dbReference type="AlphaFoldDB" id="A0A9W9NH91"/>
<organism evidence="4 5">
    <name type="scientific">Penicillium chermesinum</name>
    <dbReference type="NCBI Taxonomy" id="63820"/>
    <lineage>
        <taxon>Eukaryota</taxon>
        <taxon>Fungi</taxon>
        <taxon>Dikarya</taxon>
        <taxon>Ascomycota</taxon>
        <taxon>Pezizomycotina</taxon>
        <taxon>Eurotiomycetes</taxon>
        <taxon>Eurotiomycetidae</taxon>
        <taxon>Eurotiales</taxon>
        <taxon>Aspergillaceae</taxon>
        <taxon>Penicillium</taxon>
    </lineage>
</organism>
<keyword evidence="5" id="KW-1185">Reference proteome</keyword>
<dbReference type="OrthoDB" id="39175at2759"/>
<comment type="caution">
    <text evidence="4">The sequence shown here is derived from an EMBL/GenBank/DDBJ whole genome shotgun (WGS) entry which is preliminary data.</text>
</comment>
<evidence type="ECO:0000256" key="1">
    <source>
        <dbReference type="ARBA" id="ARBA00023242"/>
    </source>
</evidence>